<evidence type="ECO:0000313" key="2">
    <source>
        <dbReference type="Proteomes" id="UP000078200"/>
    </source>
</evidence>
<keyword evidence="2" id="KW-1185">Reference proteome</keyword>
<dbReference type="Proteomes" id="UP000078200">
    <property type="component" value="Unassembled WGS sequence"/>
</dbReference>
<organism evidence="1 2">
    <name type="scientific">Glossina austeni</name>
    <name type="common">Savannah tsetse fly</name>
    <dbReference type="NCBI Taxonomy" id="7395"/>
    <lineage>
        <taxon>Eukaryota</taxon>
        <taxon>Metazoa</taxon>
        <taxon>Ecdysozoa</taxon>
        <taxon>Arthropoda</taxon>
        <taxon>Hexapoda</taxon>
        <taxon>Insecta</taxon>
        <taxon>Pterygota</taxon>
        <taxon>Neoptera</taxon>
        <taxon>Endopterygota</taxon>
        <taxon>Diptera</taxon>
        <taxon>Brachycera</taxon>
        <taxon>Muscomorpha</taxon>
        <taxon>Hippoboscoidea</taxon>
        <taxon>Glossinidae</taxon>
        <taxon>Glossina</taxon>
    </lineage>
</organism>
<sequence length="292" mass="32782">MRENYFNLNKDFTVNYLTNKSFNVEQSEASQLSLESSSFVLLNQFNVERTAFVACCWVPLLLDGPDVEFLRRKPSIAEPRAVASTIASFVCSVQLFCLLRGFNFGLLSRNTSLDCKRSIISLERAIAVLLLRTLFFRAIGSCRLANQSDHAAELFSCASLTICFALFNIDTSKLFERVERPTLGSSKFELLLDAAWLALRFVLVFVDEITEPCASSYLLISIADDVSVLKIELISGRLPKFHPVFFLSLTEERLLCDCMMLGEIMAGCSEALRMFGDIIGCGPTHSEKRRFV</sequence>
<evidence type="ECO:0000313" key="1">
    <source>
        <dbReference type="EnsemblMetazoa" id="GAUT011574-PA"/>
    </source>
</evidence>
<protein>
    <submittedName>
        <fullName evidence="1">Uncharacterized protein</fullName>
    </submittedName>
</protein>
<name>A0A1A9UPV6_GLOAU</name>
<proteinExistence type="predicted"/>
<dbReference type="AlphaFoldDB" id="A0A1A9UPV6"/>
<accession>A0A1A9UPV6</accession>
<dbReference type="EnsemblMetazoa" id="GAUT011574-RA">
    <property type="protein sequence ID" value="GAUT011574-PA"/>
    <property type="gene ID" value="GAUT011574"/>
</dbReference>
<reference evidence="1" key="1">
    <citation type="submission" date="2020-05" db="UniProtKB">
        <authorList>
            <consortium name="EnsemblMetazoa"/>
        </authorList>
    </citation>
    <scope>IDENTIFICATION</scope>
    <source>
        <strain evidence="1">TTRI</strain>
    </source>
</reference>
<dbReference type="VEuPathDB" id="VectorBase:GAUT011574"/>